<dbReference type="KEGG" id="eio:H9L01_02860"/>
<comment type="similarity">
    <text evidence="3">Belongs to the Nudix hydrolase family.</text>
</comment>
<organism evidence="5 6">
    <name type="scientific">Erysipelothrix inopinata</name>
    <dbReference type="NCBI Taxonomy" id="225084"/>
    <lineage>
        <taxon>Bacteria</taxon>
        <taxon>Bacillati</taxon>
        <taxon>Bacillota</taxon>
        <taxon>Erysipelotrichia</taxon>
        <taxon>Erysipelotrichales</taxon>
        <taxon>Erysipelotrichaceae</taxon>
        <taxon>Erysipelothrix</taxon>
    </lineage>
</organism>
<dbReference type="CDD" id="cd03424">
    <property type="entry name" value="NUDIX_ADPRase_Nudt5_UGPPase_Nudt14"/>
    <property type="match status" value="1"/>
</dbReference>
<dbReference type="Gene3D" id="3.90.79.10">
    <property type="entry name" value="Nucleoside Triphosphate Pyrophosphohydrolase"/>
    <property type="match status" value="1"/>
</dbReference>
<dbReference type="InterPro" id="IPR020084">
    <property type="entry name" value="NUDIX_hydrolase_CS"/>
</dbReference>
<dbReference type="AlphaFoldDB" id="A0A7G9S0E9"/>
<name>A0A7G9S0E9_9FIRM</name>
<gene>
    <name evidence="5" type="ORF">H9L01_02860</name>
</gene>
<comment type="cofactor">
    <cofactor evidence="1">
        <name>Mg(2+)</name>
        <dbReference type="ChEBI" id="CHEBI:18420"/>
    </cofactor>
</comment>
<keyword evidence="6" id="KW-1185">Reference proteome</keyword>
<sequence>MAKSLTIPKKSNERKIKDGIVVDTYEADFETQAGTMTAQLLRHDGAVCIAATHNNQDFYIVDQFRFGIEEIMTEFPAGKIDEGETPLEAAHRELAEEIGYAAQTIVPLGKVYSSPAYIDEVIYLYYATDLSFVGQNLDEHEELNIYTLTVDEINDQIMNGSIDDSKSLAMAYRLENYLKNI</sequence>
<dbReference type="InterPro" id="IPR000086">
    <property type="entry name" value="NUDIX_hydrolase_dom"/>
</dbReference>
<evidence type="ECO:0000256" key="1">
    <source>
        <dbReference type="ARBA" id="ARBA00001946"/>
    </source>
</evidence>
<evidence type="ECO:0000313" key="5">
    <source>
        <dbReference type="EMBL" id="QNN61324.1"/>
    </source>
</evidence>
<evidence type="ECO:0000256" key="3">
    <source>
        <dbReference type="RuleBase" id="RU003476"/>
    </source>
</evidence>
<proteinExistence type="inferred from homology"/>
<dbReference type="InterPro" id="IPR020476">
    <property type="entry name" value="Nudix_hydrolase"/>
</dbReference>
<dbReference type="PANTHER" id="PTHR11839">
    <property type="entry name" value="UDP/ADP-SUGAR PYROPHOSPHATASE"/>
    <property type="match status" value="1"/>
</dbReference>
<evidence type="ECO:0000256" key="2">
    <source>
        <dbReference type="ARBA" id="ARBA00022801"/>
    </source>
</evidence>
<evidence type="ECO:0000313" key="6">
    <source>
        <dbReference type="Proteomes" id="UP000515928"/>
    </source>
</evidence>
<dbReference type="InterPro" id="IPR015797">
    <property type="entry name" value="NUDIX_hydrolase-like_dom_sf"/>
</dbReference>
<dbReference type="PRINTS" id="PR00502">
    <property type="entry name" value="NUDIXFAMILY"/>
</dbReference>
<dbReference type="PROSITE" id="PS51462">
    <property type="entry name" value="NUDIX"/>
    <property type="match status" value="1"/>
</dbReference>
<dbReference type="Pfam" id="PF00293">
    <property type="entry name" value="NUDIX"/>
    <property type="match status" value="1"/>
</dbReference>
<dbReference type="GO" id="GO:0006753">
    <property type="term" value="P:nucleoside phosphate metabolic process"/>
    <property type="evidence" value="ECO:0007669"/>
    <property type="project" value="TreeGrafter"/>
</dbReference>
<feature type="domain" description="Nudix hydrolase" evidence="4">
    <location>
        <begin position="41"/>
        <end position="170"/>
    </location>
</feature>
<dbReference type="PANTHER" id="PTHR11839:SF18">
    <property type="entry name" value="NUDIX HYDROLASE DOMAIN-CONTAINING PROTEIN"/>
    <property type="match status" value="1"/>
</dbReference>
<reference evidence="5 6" key="1">
    <citation type="submission" date="2020-08" db="EMBL/GenBank/DDBJ databases">
        <title>Genome sequence of Erysipelothrix inopinata DSM 15511T.</title>
        <authorList>
            <person name="Hyun D.-W."/>
            <person name="Bae J.-W."/>
        </authorList>
    </citation>
    <scope>NUCLEOTIDE SEQUENCE [LARGE SCALE GENOMIC DNA]</scope>
    <source>
        <strain evidence="5 6">DSM 15511</strain>
    </source>
</reference>
<dbReference type="GO" id="GO:0016462">
    <property type="term" value="F:pyrophosphatase activity"/>
    <property type="evidence" value="ECO:0007669"/>
    <property type="project" value="UniProtKB-ARBA"/>
</dbReference>
<dbReference type="GO" id="GO:0005829">
    <property type="term" value="C:cytosol"/>
    <property type="evidence" value="ECO:0007669"/>
    <property type="project" value="TreeGrafter"/>
</dbReference>
<dbReference type="EMBL" id="CP060715">
    <property type="protein sequence ID" value="QNN61324.1"/>
    <property type="molecule type" value="Genomic_DNA"/>
</dbReference>
<dbReference type="PROSITE" id="PS00893">
    <property type="entry name" value="NUDIX_BOX"/>
    <property type="match status" value="1"/>
</dbReference>
<protein>
    <submittedName>
        <fullName evidence="5">NUDIX hydrolase</fullName>
    </submittedName>
</protein>
<evidence type="ECO:0000259" key="4">
    <source>
        <dbReference type="PROSITE" id="PS51462"/>
    </source>
</evidence>
<dbReference type="Proteomes" id="UP000515928">
    <property type="component" value="Chromosome"/>
</dbReference>
<keyword evidence="2 3" id="KW-0378">Hydrolase</keyword>
<dbReference type="RefSeq" id="WP_187534526.1">
    <property type="nucleotide sequence ID" value="NZ_CBCSHU010000001.1"/>
</dbReference>
<dbReference type="GO" id="GO:0019693">
    <property type="term" value="P:ribose phosphate metabolic process"/>
    <property type="evidence" value="ECO:0007669"/>
    <property type="project" value="TreeGrafter"/>
</dbReference>
<dbReference type="SUPFAM" id="SSF55811">
    <property type="entry name" value="Nudix"/>
    <property type="match status" value="1"/>
</dbReference>
<accession>A0A7G9S0E9</accession>